<dbReference type="GO" id="GO:0005654">
    <property type="term" value="C:nucleoplasm"/>
    <property type="evidence" value="ECO:0007669"/>
    <property type="project" value="TreeGrafter"/>
</dbReference>
<reference evidence="3 4" key="1">
    <citation type="submission" date="2016-02" db="EMBL/GenBank/DDBJ databases">
        <title>Genome analysis of coral dinoflagellate symbionts highlights evolutionary adaptations to a symbiotic lifestyle.</title>
        <authorList>
            <person name="Aranda M."/>
            <person name="Li Y."/>
            <person name="Liew Y.J."/>
            <person name="Baumgarten S."/>
            <person name="Simakov O."/>
            <person name="Wilson M."/>
            <person name="Piel J."/>
            <person name="Ashoor H."/>
            <person name="Bougouffa S."/>
            <person name="Bajic V.B."/>
            <person name="Ryu T."/>
            <person name="Ravasi T."/>
            <person name="Bayer T."/>
            <person name="Micklem G."/>
            <person name="Kim H."/>
            <person name="Bhak J."/>
            <person name="Lajeunesse T.C."/>
            <person name="Voolstra C.R."/>
        </authorList>
    </citation>
    <scope>NUCLEOTIDE SEQUENCE [LARGE SCALE GENOMIC DNA]</scope>
    <source>
        <strain evidence="3 4">CCMP2467</strain>
    </source>
</reference>
<dbReference type="OrthoDB" id="6103986at2759"/>
<dbReference type="Proteomes" id="UP000186817">
    <property type="component" value="Unassembled WGS sequence"/>
</dbReference>
<dbReference type="EMBL" id="LSRX01000843">
    <property type="protein sequence ID" value="OLP87778.1"/>
    <property type="molecule type" value="Genomic_DNA"/>
</dbReference>
<name>A0A1Q9CXW4_SYMMI</name>
<dbReference type="InterPro" id="IPR007275">
    <property type="entry name" value="YTH_domain"/>
</dbReference>
<feature type="compositionally biased region" description="Low complexity" evidence="1">
    <location>
        <begin position="424"/>
        <end position="438"/>
    </location>
</feature>
<dbReference type="PROSITE" id="PS50882">
    <property type="entry name" value="YTH"/>
    <property type="match status" value="1"/>
</dbReference>
<dbReference type="Pfam" id="PF04146">
    <property type="entry name" value="YTH"/>
    <property type="match status" value="1"/>
</dbReference>
<dbReference type="GO" id="GO:0003729">
    <property type="term" value="F:mRNA binding"/>
    <property type="evidence" value="ECO:0007669"/>
    <property type="project" value="TreeGrafter"/>
</dbReference>
<gene>
    <name evidence="3" type="primary">CPSF30</name>
    <name evidence="3" type="ORF">AK812_SmicGene30972</name>
</gene>
<dbReference type="GO" id="GO:1990247">
    <property type="term" value="F:N6-methyladenosine-containing RNA reader activity"/>
    <property type="evidence" value="ECO:0007669"/>
    <property type="project" value="TreeGrafter"/>
</dbReference>
<dbReference type="AlphaFoldDB" id="A0A1Q9CXW4"/>
<dbReference type="InterPro" id="IPR045168">
    <property type="entry name" value="YTH_prot"/>
</dbReference>
<evidence type="ECO:0000313" key="3">
    <source>
        <dbReference type="EMBL" id="OLP87778.1"/>
    </source>
</evidence>
<dbReference type="PANTHER" id="PTHR12357">
    <property type="entry name" value="YTH YT521-B HOMOLOGY DOMAIN-CONTAINING"/>
    <property type="match status" value="1"/>
</dbReference>
<feature type="domain" description="YTH" evidence="2">
    <location>
        <begin position="117"/>
        <end position="246"/>
    </location>
</feature>
<evidence type="ECO:0000256" key="1">
    <source>
        <dbReference type="SAM" id="MobiDB-lite"/>
    </source>
</evidence>
<dbReference type="GO" id="GO:0048024">
    <property type="term" value="P:regulation of mRNA splicing, via spliceosome"/>
    <property type="evidence" value="ECO:0007669"/>
    <property type="project" value="TreeGrafter"/>
</dbReference>
<evidence type="ECO:0000259" key="2">
    <source>
        <dbReference type="PROSITE" id="PS50882"/>
    </source>
</evidence>
<feature type="region of interest" description="Disordered" evidence="1">
    <location>
        <begin position="282"/>
        <end position="308"/>
    </location>
</feature>
<dbReference type="GO" id="GO:0000398">
    <property type="term" value="P:mRNA splicing, via spliceosome"/>
    <property type="evidence" value="ECO:0007669"/>
    <property type="project" value="TreeGrafter"/>
</dbReference>
<feature type="region of interest" description="Disordered" evidence="1">
    <location>
        <begin position="76"/>
        <end position="110"/>
    </location>
</feature>
<feature type="region of interest" description="Disordered" evidence="1">
    <location>
        <begin position="351"/>
        <end position="457"/>
    </location>
</feature>
<dbReference type="Gene3D" id="3.10.590.10">
    <property type="entry name" value="ph1033 like domains"/>
    <property type="match status" value="1"/>
</dbReference>
<accession>A0A1Q9CXW4</accession>
<proteinExistence type="predicted"/>
<dbReference type="CDD" id="cd21134">
    <property type="entry name" value="YTH"/>
    <property type="match status" value="1"/>
</dbReference>
<evidence type="ECO:0000313" key="4">
    <source>
        <dbReference type="Proteomes" id="UP000186817"/>
    </source>
</evidence>
<dbReference type="PANTHER" id="PTHR12357:SF3">
    <property type="entry name" value="YTH DOMAIN-CONTAINING PROTEIN 1"/>
    <property type="match status" value="1"/>
</dbReference>
<protein>
    <submittedName>
        <fullName evidence="3">Cleavage and polyadenylation specificity factor CPSF30</fullName>
    </submittedName>
</protein>
<comment type="caution">
    <text evidence="3">The sequence shown here is derived from an EMBL/GenBank/DDBJ whole genome shotgun (WGS) entry which is preliminary data.</text>
</comment>
<organism evidence="3 4">
    <name type="scientific">Symbiodinium microadriaticum</name>
    <name type="common">Dinoflagellate</name>
    <name type="synonym">Zooxanthella microadriatica</name>
    <dbReference type="NCBI Taxonomy" id="2951"/>
    <lineage>
        <taxon>Eukaryota</taxon>
        <taxon>Sar</taxon>
        <taxon>Alveolata</taxon>
        <taxon>Dinophyceae</taxon>
        <taxon>Suessiales</taxon>
        <taxon>Symbiodiniaceae</taxon>
        <taxon>Symbiodinium</taxon>
    </lineage>
</organism>
<keyword evidence="4" id="KW-1185">Reference proteome</keyword>
<sequence length="457" mass="49292">MNLALAFARVEARPNAELEPGPDQLDVLQSLNRKCITFAFPVSLLNFQYFTDLSFAAEDAEAEWADGDDDVPAVVDGSQRNGPSKGAAAATATALPSSKKAFTGSRPPSKIHGNPATRYFVIKSSSHKNLVLSIEHKVWATPSRQNQEKLNEAFRTAPHVILLFSVNGSGCFQGYAKMLGPVGHVSTDVFEGFGRSFEVRWLRLDDLDFSEVSDIVNPWNENRSVKVSRDGQELPHAVGRQVCELVDHRVFTAEPSGYIDDSQEVETATARLESVPVPAPAPICPNGRHNGPAAQTPHPGSLAPYPLPHPAAVPQITAPPVLAASPPHWGMGGRAFAPPFSSHPHHAWWPPPGSFQAPAKEPSLSSSSESVRRHRRSRKERDPHNSLTGGHKRRRREVTSTTMAGPGEPAGQRTEQVRSPTVPPSGWAGAAPTAPTTSRSVMPPSAWLGASPNEGRK</sequence>